<dbReference type="PROSITE" id="PS00375">
    <property type="entry name" value="UDPGT"/>
    <property type="match status" value="1"/>
</dbReference>
<accession>A0A9D4ZX42</accession>
<sequence>MDNRCNPLHMFFFPFMGHGHMIPSIDMAKLFASKGVKSTIVTTPLNKPTISKAIQHFKNHSNNIHIQTINFPSVEVGLPEGCENVDLIPSPLHAPAFFKATRLMQEPFEELLLQQQPHVIVADMFFPWATDSAAKFGIPRIVFHGTSLFSLCTSHCLKKHEPYKNVSSDTEQFLIPDLPGNIKMTILQMPSLVTKDDPVSQGLARLFREIWESDEKSYGVIVNSFYELEGVYAHFYSEVVGIKNWHIGPLSVHNRDDKEEEITSYRGKEAAVDKHECLKWLDTKEINSVVYLCFGSTTLFLDSQLREIAIGLEASAKDFIWVVRRKKEEVEEWLPEGFEERMEGKGLIIRGWSPQTLILEHEAIGAFVTHCGWNSILEGVCAGVPMITWPVAAEQFYNEKLVTEVLKIGVPIGVKKWVGLVGDKIESDAVEKGVKRAMEGEEGEEMRNRVKVLAHNAKKAVEEGSAGKHKLAHVGVSQHNIVSCVFYPHIRTYCTTQIWLRKNITFIPCYIEAGVEPQYTEGM</sequence>
<evidence type="ECO:0000313" key="7">
    <source>
        <dbReference type="Proteomes" id="UP001058974"/>
    </source>
</evidence>
<name>A0A9D4ZX42_PEA</name>
<dbReference type="Pfam" id="PF00201">
    <property type="entry name" value="UDPGT"/>
    <property type="match status" value="1"/>
</dbReference>
<dbReference type="Gramene" id="Psat07G0326000-T1">
    <property type="protein sequence ID" value="KAI5387039.1"/>
    <property type="gene ID" value="KIW84_073260"/>
</dbReference>
<reference evidence="6 7" key="1">
    <citation type="journal article" date="2022" name="Nat. Genet.">
        <title>Improved pea reference genome and pan-genome highlight genomic features and evolutionary characteristics.</title>
        <authorList>
            <person name="Yang T."/>
            <person name="Liu R."/>
            <person name="Luo Y."/>
            <person name="Hu S."/>
            <person name="Wang D."/>
            <person name="Wang C."/>
            <person name="Pandey M.K."/>
            <person name="Ge S."/>
            <person name="Xu Q."/>
            <person name="Li N."/>
            <person name="Li G."/>
            <person name="Huang Y."/>
            <person name="Saxena R.K."/>
            <person name="Ji Y."/>
            <person name="Li M."/>
            <person name="Yan X."/>
            <person name="He Y."/>
            <person name="Liu Y."/>
            <person name="Wang X."/>
            <person name="Xiang C."/>
            <person name="Varshney R.K."/>
            <person name="Ding H."/>
            <person name="Gao S."/>
            <person name="Zong X."/>
        </authorList>
    </citation>
    <scope>NUCLEOTIDE SEQUENCE [LARGE SCALE GENOMIC DNA]</scope>
    <source>
        <strain evidence="6 7">cv. Zhongwan 6</strain>
    </source>
</reference>
<keyword evidence="2 4" id="KW-0328">Glycosyltransferase</keyword>
<evidence type="ECO:0000256" key="4">
    <source>
        <dbReference type="RuleBase" id="RU003718"/>
    </source>
</evidence>
<dbReference type="EC" id="2.4.1.-" evidence="5"/>
<dbReference type="InterPro" id="IPR035595">
    <property type="entry name" value="UDP_glycos_trans_CS"/>
</dbReference>
<dbReference type="FunFam" id="3.40.50.2000:FF:000047">
    <property type="entry name" value="Glycosyltransferase"/>
    <property type="match status" value="1"/>
</dbReference>
<evidence type="ECO:0000256" key="3">
    <source>
        <dbReference type="ARBA" id="ARBA00022679"/>
    </source>
</evidence>
<dbReference type="GO" id="GO:0035251">
    <property type="term" value="F:UDP-glucosyltransferase activity"/>
    <property type="evidence" value="ECO:0007669"/>
    <property type="project" value="TreeGrafter"/>
</dbReference>
<dbReference type="PANTHER" id="PTHR48047:SF45">
    <property type="entry name" value="SCOPOLETIN GLUCOSYLTRANSFERASE-LIKE"/>
    <property type="match status" value="1"/>
</dbReference>
<evidence type="ECO:0000256" key="1">
    <source>
        <dbReference type="ARBA" id="ARBA00009995"/>
    </source>
</evidence>
<dbReference type="PANTHER" id="PTHR48047">
    <property type="entry name" value="GLYCOSYLTRANSFERASE"/>
    <property type="match status" value="1"/>
</dbReference>
<dbReference type="CDD" id="cd03784">
    <property type="entry name" value="GT1_Gtf-like"/>
    <property type="match status" value="1"/>
</dbReference>
<dbReference type="Gene3D" id="3.40.50.2000">
    <property type="entry name" value="Glycogen Phosphorylase B"/>
    <property type="match status" value="2"/>
</dbReference>
<dbReference type="EMBL" id="JAMSHJ010000007">
    <property type="protein sequence ID" value="KAI5387039.1"/>
    <property type="molecule type" value="Genomic_DNA"/>
</dbReference>
<dbReference type="AlphaFoldDB" id="A0A9D4ZX42"/>
<dbReference type="InterPro" id="IPR002213">
    <property type="entry name" value="UDP_glucos_trans"/>
</dbReference>
<comment type="similarity">
    <text evidence="1 4">Belongs to the UDP-glycosyltransferase family.</text>
</comment>
<keyword evidence="3 4" id="KW-0808">Transferase</keyword>
<evidence type="ECO:0000256" key="2">
    <source>
        <dbReference type="ARBA" id="ARBA00022676"/>
    </source>
</evidence>
<dbReference type="Proteomes" id="UP001058974">
    <property type="component" value="Chromosome 7"/>
</dbReference>
<dbReference type="SUPFAM" id="SSF53756">
    <property type="entry name" value="UDP-Glycosyltransferase/glycogen phosphorylase"/>
    <property type="match status" value="1"/>
</dbReference>
<evidence type="ECO:0000256" key="5">
    <source>
        <dbReference type="RuleBase" id="RU362057"/>
    </source>
</evidence>
<dbReference type="FunFam" id="3.40.50.2000:FF:000071">
    <property type="entry name" value="Glycosyltransferase"/>
    <property type="match status" value="1"/>
</dbReference>
<keyword evidence="7" id="KW-1185">Reference proteome</keyword>
<proteinExistence type="inferred from homology"/>
<protein>
    <recommendedName>
        <fullName evidence="5">Glycosyltransferase</fullName>
        <ecNumber evidence="5">2.4.1.-</ecNumber>
    </recommendedName>
</protein>
<organism evidence="6 7">
    <name type="scientific">Pisum sativum</name>
    <name type="common">Garden pea</name>
    <name type="synonym">Lathyrus oleraceus</name>
    <dbReference type="NCBI Taxonomy" id="3888"/>
    <lineage>
        <taxon>Eukaryota</taxon>
        <taxon>Viridiplantae</taxon>
        <taxon>Streptophyta</taxon>
        <taxon>Embryophyta</taxon>
        <taxon>Tracheophyta</taxon>
        <taxon>Spermatophyta</taxon>
        <taxon>Magnoliopsida</taxon>
        <taxon>eudicotyledons</taxon>
        <taxon>Gunneridae</taxon>
        <taxon>Pentapetalae</taxon>
        <taxon>rosids</taxon>
        <taxon>fabids</taxon>
        <taxon>Fabales</taxon>
        <taxon>Fabaceae</taxon>
        <taxon>Papilionoideae</taxon>
        <taxon>50 kb inversion clade</taxon>
        <taxon>NPAAA clade</taxon>
        <taxon>Hologalegina</taxon>
        <taxon>IRL clade</taxon>
        <taxon>Fabeae</taxon>
        <taxon>Lathyrus</taxon>
    </lineage>
</organism>
<comment type="caution">
    <text evidence="6">The sequence shown here is derived from an EMBL/GenBank/DDBJ whole genome shotgun (WGS) entry which is preliminary data.</text>
</comment>
<evidence type="ECO:0000313" key="6">
    <source>
        <dbReference type="EMBL" id="KAI5387039.1"/>
    </source>
</evidence>
<gene>
    <name evidence="6" type="ORF">KIW84_073260</name>
</gene>